<dbReference type="AlphaFoldDB" id="A0AAN0JQ86"/>
<proteinExistence type="predicted"/>
<dbReference type="Proteomes" id="UP000007879">
    <property type="component" value="Unassembled WGS sequence"/>
</dbReference>
<dbReference type="EnsemblMetazoa" id="XM_020003652.1">
    <property type="protein sequence ID" value="XP_019859211.1"/>
    <property type="gene ID" value="LOC109587411"/>
</dbReference>
<name>A0AAN0JQ86_AMPQE</name>
<dbReference type="GeneID" id="109587411"/>
<protein>
    <submittedName>
        <fullName evidence="1">Uncharacterized protein</fullName>
    </submittedName>
</protein>
<evidence type="ECO:0000313" key="1">
    <source>
        <dbReference type="EnsemblMetazoa" id="XP_019859211.1"/>
    </source>
</evidence>
<sequence>MNAGSLYAQSVQFEVHKRIEGTNDILSVVVPQELRGRSEVVIFLADRPIKEVVSLDSLLPSCFIELHKQQLMLTPWEQILKSAQNVLFNEELFAQIIQSFVIRNLYYIM</sequence>
<keyword evidence="2" id="KW-1185">Reference proteome</keyword>
<evidence type="ECO:0000313" key="2">
    <source>
        <dbReference type="Proteomes" id="UP000007879"/>
    </source>
</evidence>
<reference evidence="1" key="2">
    <citation type="submission" date="2024-06" db="UniProtKB">
        <authorList>
            <consortium name="EnsemblMetazoa"/>
        </authorList>
    </citation>
    <scope>IDENTIFICATION</scope>
</reference>
<dbReference type="KEGG" id="aqu:109587411"/>
<organism evidence="1 2">
    <name type="scientific">Amphimedon queenslandica</name>
    <name type="common">Sponge</name>
    <dbReference type="NCBI Taxonomy" id="400682"/>
    <lineage>
        <taxon>Eukaryota</taxon>
        <taxon>Metazoa</taxon>
        <taxon>Porifera</taxon>
        <taxon>Demospongiae</taxon>
        <taxon>Heteroscleromorpha</taxon>
        <taxon>Haplosclerida</taxon>
        <taxon>Niphatidae</taxon>
        <taxon>Amphimedon</taxon>
    </lineage>
</organism>
<reference evidence="2" key="1">
    <citation type="journal article" date="2010" name="Nature">
        <title>The Amphimedon queenslandica genome and the evolution of animal complexity.</title>
        <authorList>
            <person name="Srivastava M."/>
            <person name="Simakov O."/>
            <person name="Chapman J."/>
            <person name="Fahey B."/>
            <person name="Gauthier M.E."/>
            <person name="Mitros T."/>
            <person name="Richards G.S."/>
            <person name="Conaco C."/>
            <person name="Dacre M."/>
            <person name="Hellsten U."/>
            <person name="Larroux C."/>
            <person name="Putnam N.H."/>
            <person name="Stanke M."/>
            <person name="Adamska M."/>
            <person name="Darling A."/>
            <person name="Degnan S.M."/>
            <person name="Oakley T.H."/>
            <person name="Plachetzki D.C."/>
            <person name="Zhai Y."/>
            <person name="Adamski M."/>
            <person name="Calcino A."/>
            <person name="Cummins S.F."/>
            <person name="Goodstein D.M."/>
            <person name="Harris C."/>
            <person name="Jackson D.J."/>
            <person name="Leys S.P."/>
            <person name="Shu S."/>
            <person name="Woodcroft B.J."/>
            <person name="Vervoort M."/>
            <person name="Kosik K.S."/>
            <person name="Manning G."/>
            <person name="Degnan B.M."/>
            <person name="Rokhsar D.S."/>
        </authorList>
    </citation>
    <scope>NUCLEOTIDE SEQUENCE [LARGE SCALE GENOMIC DNA]</scope>
</reference>
<accession>A0AAN0JQ86</accession>
<dbReference type="RefSeq" id="XP_019859211.1">
    <property type="nucleotide sequence ID" value="XM_020003652.1"/>
</dbReference>